<accession>A0A1G7Q9W3</accession>
<dbReference type="PANTHER" id="PTHR45947">
    <property type="entry name" value="SULFOQUINOVOSYL TRANSFERASE SQD2"/>
    <property type="match status" value="1"/>
</dbReference>
<evidence type="ECO:0000313" key="3">
    <source>
        <dbReference type="EMBL" id="SDF95306.1"/>
    </source>
</evidence>
<dbReference type="OrthoDB" id="238665at2157"/>
<feature type="domain" description="Glycosyltransferase subfamily 4-like N-terminal" evidence="2">
    <location>
        <begin position="16"/>
        <end position="182"/>
    </location>
</feature>
<name>A0A1G7Q9W3_9EURY</name>
<reference evidence="4" key="1">
    <citation type="submission" date="2016-10" db="EMBL/GenBank/DDBJ databases">
        <authorList>
            <person name="Varghese N."/>
            <person name="Submissions S."/>
        </authorList>
    </citation>
    <scope>NUCLEOTIDE SEQUENCE [LARGE SCALE GENOMIC DNA]</scope>
    <source>
        <strain evidence="4">IBRC-M 10760</strain>
    </source>
</reference>
<evidence type="ECO:0000259" key="2">
    <source>
        <dbReference type="Pfam" id="PF13439"/>
    </source>
</evidence>
<dbReference type="RefSeq" id="WP_092693827.1">
    <property type="nucleotide sequence ID" value="NZ_FNBK01000012.1"/>
</dbReference>
<sequence>MGRTVAVFTDTYLPTVNGVTYTVQTWRKRWAERGGRMPIVYPGTNDYEPGEDEHPVRSIEFPFYDEFNAAVPGVPDDITAADPELVHTHTPFLLGLSGLRFARSHGVPLVASYHTPTAEYADYIAEGWLRSPVERAARAYEKWYLNRAEMVVVPSEPARHHLREIGVRTAVEVVPNGVDTDRFGPVDTSRFAEAHDLDTGKPLVGYTGRHGYEKQLDLIVEATDGMDVTVVFGGDGPARDRLEKQAADADVDVRFLGFLDREDLPAFYSALDVFAFPSPVETQGLVALEANACGTPVAAVDAGALSDTVVTGETGYRAPPGDADRFRAAIERTLAERDALREHCLDRRDAVSVDHAVDKLSEVYEMLL</sequence>
<dbReference type="InterPro" id="IPR028098">
    <property type="entry name" value="Glyco_trans_4-like_N"/>
</dbReference>
<evidence type="ECO:0000313" key="4">
    <source>
        <dbReference type="Proteomes" id="UP000199076"/>
    </source>
</evidence>
<keyword evidence="3" id="KW-0808">Transferase</keyword>
<dbReference type="PANTHER" id="PTHR45947:SF3">
    <property type="entry name" value="SULFOQUINOVOSYL TRANSFERASE SQD2"/>
    <property type="match status" value="1"/>
</dbReference>
<organism evidence="3 4">
    <name type="scientific">Halorientalis regularis</name>
    <dbReference type="NCBI Taxonomy" id="660518"/>
    <lineage>
        <taxon>Archaea</taxon>
        <taxon>Methanobacteriati</taxon>
        <taxon>Methanobacteriota</taxon>
        <taxon>Stenosarchaea group</taxon>
        <taxon>Halobacteria</taxon>
        <taxon>Halobacteriales</taxon>
        <taxon>Haloarculaceae</taxon>
        <taxon>Halorientalis</taxon>
    </lineage>
</organism>
<gene>
    <name evidence="3" type="ORF">SAMN05216218_11250</name>
</gene>
<dbReference type="SUPFAM" id="SSF53756">
    <property type="entry name" value="UDP-Glycosyltransferase/glycogen phosphorylase"/>
    <property type="match status" value="1"/>
</dbReference>
<dbReference type="InterPro" id="IPR050194">
    <property type="entry name" value="Glycosyltransferase_grp1"/>
</dbReference>
<evidence type="ECO:0000259" key="1">
    <source>
        <dbReference type="Pfam" id="PF00534"/>
    </source>
</evidence>
<dbReference type="Pfam" id="PF00534">
    <property type="entry name" value="Glycos_transf_1"/>
    <property type="match status" value="1"/>
</dbReference>
<dbReference type="AlphaFoldDB" id="A0A1G7Q9W3"/>
<feature type="domain" description="Glycosyl transferase family 1" evidence="1">
    <location>
        <begin position="191"/>
        <end position="342"/>
    </location>
</feature>
<dbReference type="Pfam" id="PF13439">
    <property type="entry name" value="Glyco_transf_4"/>
    <property type="match status" value="1"/>
</dbReference>
<dbReference type="Gene3D" id="3.40.50.2000">
    <property type="entry name" value="Glycogen Phosphorylase B"/>
    <property type="match status" value="2"/>
</dbReference>
<keyword evidence="4" id="KW-1185">Reference proteome</keyword>
<dbReference type="STRING" id="660518.SAMN05216218_11250"/>
<dbReference type="Proteomes" id="UP000199076">
    <property type="component" value="Unassembled WGS sequence"/>
</dbReference>
<proteinExistence type="predicted"/>
<dbReference type="GO" id="GO:0016757">
    <property type="term" value="F:glycosyltransferase activity"/>
    <property type="evidence" value="ECO:0007669"/>
    <property type="project" value="InterPro"/>
</dbReference>
<dbReference type="EMBL" id="FNBK01000012">
    <property type="protein sequence ID" value="SDF95306.1"/>
    <property type="molecule type" value="Genomic_DNA"/>
</dbReference>
<dbReference type="InterPro" id="IPR001296">
    <property type="entry name" value="Glyco_trans_1"/>
</dbReference>
<protein>
    <submittedName>
        <fullName evidence="3">Glycosyltransferase involved in cell wall bisynthesis</fullName>
    </submittedName>
</protein>